<evidence type="ECO:0000313" key="3">
    <source>
        <dbReference type="EMBL" id="EUA93971.1"/>
    </source>
</evidence>
<dbReference type="Pfam" id="PF14765">
    <property type="entry name" value="PS-DH"/>
    <property type="match status" value="1"/>
</dbReference>
<feature type="compositionally biased region" description="Polar residues" evidence="1">
    <location>
        <begin position="202"/>
        <end position="217"/>
    </location>
</feature>
<feature type="non-terminal residue" evidence="3">
    <location>
        <position position="1"/>
    </location>
</feature>
<protein>
    <submittedName>
        <fullName evidence="3">Type I modular polyketide synthase</fullName>
    </submittedName>
</protein>
<dbReference type="Gene3D" id="3.10.129.110">
    <property type="entry name" value="Polyketide synthase dehydratase"/>
    <property type="match status" value="1"/>
</dbReference>
<evidence type="ECO:0000313" key="4">
    <source>
        <dbReference type="Proteomes" id="UP000020681"/>
    </source>
</evidence>
<comment type="caution">
    <text evidence="3">The sequence shown here is derived from an EMBL/GenBank/DDBJ whole genome shotgun (WGS) entry which is preliminary data.</text>
</comment>
<evidence type="ECO:0000259" key="2">
    <source>
        <dbReference type="Pfam" id="PF14765"/>
    </source>
</evidence>
<evidence type="ECO:0000256" key="1">
    <source>
        <dbReference type="SAM" id="MobiDB-lite"/>
    </source>
</evidence>
<dbReference type="Proteomes" id="UP000020681">
    <property type="component" value="Unassembled WGS sequence"/>
</dbReference>
<feature type="domain" description="Polyketide synthase dehydratase" evidence="2">
    <location>
        <begin position="43"/>
        <end position="85"/>
    </location>
</feature>
<accession>A0ABN0RAV0</accession>
<feature type="region of interest" description="Disordered" evidence="1">
    <location>
        <begin position="101"/>
        <end position="139"/>
    </location>
</feature>
<feature type="compositionally biased region" description="Basic and acidic residues" evidence="1">
    <location>
        <begin position="182"/>
        <end position="192"/>
    </location>
</feature>
<dbReference type="EMBL" id="JAOL01000028">
    <property type="protein sequence ID" value="EUA93971.1"/>
    <property type="molecule type" value="Genomic_DNA"/>
</dbReference>
<reference evidence="3 4" key="1">
    <citation type="submission" date="2014-01" db="EMBL/GenBank/DDBJ databases">
        <authorList>
            <person name="Dobos K."/>
            <person name="Lenaerts A."/>
            <person name="Ordway D."/>
            <person name="DeGroote M.A."/>
            <person name="Parker T."/>
            <person name="Sizemore C."/>
            <person name="Tallon L.J."/>
            <person name="Sadzewicz L.K."/>
            <person name="Sengamalay N."/>
            <person name="Fraser C.M."/>
            <person name="Hine E."/>
            <person name="Shefchek K.A."/>
            <person name="Das S.P."/>
            <person name="Tettelin H."/>
        </authorList>
    </citation>
    <scope>NUCLEOTIDE SEQUENCE [LARGE SCALE GENOMIC DNA]</scope>
    <source>
        <strain evidence="3 4">Harvey</strain>
    </source>
</reference>
<keyword evidence="4" id="KW-1185">Reference proteome</keyword>
<organism evidence="3 4">
    <name type="scientific">Mycobacterium ulcerans str. Harvey</name>
    <dbReference type="NCBI Taxonomy" id="1299332"/>
    <lineage>
        <taxon>Bacteria</taxon>
        <taxon>Bacillati</taxon>
        <taxon>Actinomycetota</taxon>
        <taxon>Actinomycetes</taxon>
        <taxon>Mycobacteriales</taxon>
        <taxon>Mycobacteriaceae</taxon>
        <taxon>Mycobacterium</taxon>
        <taxon>Mycobacterium ulcerans group</taxon>
    </lineage>
</organism>
<feature type="compositionally biased region" description="Pro residues" evidence="1">
    <location>
        <begin position="169"/>
        <end position="181"/>
    </location>
</feature>
<proteinExistence type="predicted"/>
<name>A0ABN0RAV0_MYCUL</name>
<sequence length="217" mass="24333">NIHSRPHIGHDNTTTGDEQPEWVLHASAVLTAQTTDPNHLPLTPVPWPPPGTAAIEVDDFYDDLAAQGYNYGPTFQGVQRIWRDHATPDVIYAKLNYPRHRHRRLRHPPPYSTPLYTPTRPDPTPTNDTDDTNTADTGDQVRLPTLYRISLHATHATRLRVRLTRTAPMPSPCTPVTPPEPGGDHRLIDHPPPHHRHRVCSGNHSSWPTTPELATTP</sequence>
<dbReference type="InterPro" id="IPR049551">
    <property type="entry name" value="PKS_DH_C"/>
</dbReference>
<feature type="region of interest" description="Disordered" evidence="1">
    <location>
        <begin position="166"/>
        <end position="217"/>
    </location>
</feature>
<gene>
    <name evidence="3" type="ORF">I551_8770</name>
</gene>
<dbReference type="InterPro" id="IPR042104">
    <property type="entry name" value="PKS_dehydratase_sf"/>
</dbReference>